<name>A0ABS4Q260_9PSEU</name>
<dbReference type="RefSeq" id="WP_209668621.1">
    <property type="nucleotide sequence ID" value="NZ_JAGGMS010000001.1"/>
</dbReference>
<dbReference type="InterPro" id="IPR032710">
    <property type="entry name" value="NTF2-like_dom_sf"/>
</dbReference>
<reference evidence="2 3" key="1">
    <citation type="submission" date="2021-03" db="EMBL/GenBank/DDBJ databases">
        <title>Sequencing the genomes of 1000 actinobacteria strains.</title>
        <authorList>
            <person name="Klenk H.-P."/>
        </authorList>
    </citation>
    <scope>NUCLEOTIDE SEQUENCE [LARGE SCALE GENOMIC DNA]</scope>
    <source>
        <strain evidence="2 3">DSM 45510</strain>
    </source>
</reference>
<dbReference type="Gene3D" id="3.10.450.50">
    <property type="match status" value="1"/>
</dbReference>
<evidence type="ECO:0000259" key="1">
    <source>
        <dbReference type="Pfam" id="PF12680"/>
    </source>
</evidence>
<dbReference type="NCBIfam" id="TIGR02246">
    <property type="entry name" value="SgcJ/EcaC family oxidoreductase"/>
    <property type="match status" value="1"/>
</dbReference>
<accession>A0ABS4Q260</accession>
<keyword evidence="3" id="KW-1185">Reference proteome</keyword>
<evidence type="ECO:0000313" key="2">
    <source>
        <dbReference type="EMBL" id="MBP2185778.1"/>
    </source>
</evidence>
<comment type="caution">
    <text evidence="2">The sequence shown here is derived from an EMBL/GenBank/DDBJ whole genome shotgun (WGS) entry which is preliminary data.</text>
</comment>
<sequence>MTVEEIITGMRQAWNAGDGAAWGSHFAEDADYVDAVGRIQRGRAVIADEHQKIFDTIYRGSVLEIRRLGVRQLGDGLLLLHTESTLQVPTGPREGTVDAVQTKLVRGGLIHAFHNTARVSLATVTKNDPELARRSPMDWKS</sequence>
<dbReference type="InterPro" id="IPR037401">
    <property type="entry name" value="SnoaL-like"/>
</dbReference>
<gene>
    <name evidence="2" type="ORF">JOM49_007304</name>
</gene>
<evidence type="ECO:0000313" key="3">
    <source>
        <dbReference type="Proteomes" id="UP000741013"/>
    </source>
</evidence>
<dbReference type="EMBL" id="JAGGMS010000001">
    <property type="protein sequence ID" value="MBP2185778.1"/>
    <property type="molecule type" value="Genomic_DNA"/>
</dbReference>
<dbReference type="InterPro" id="IPR011944">
    <property type="entry name" value="Steroid_delta5-4_isomerase"/>
</dbReference>
<proteinExistence type="predicted"/>
<organism evidence="2 3">
    <name type="scientific">Amycolatopsis magusensis</name>
    <dbReference type="NCBI Taxonomy" id="882444"/>
    <lineage>
        <taxon>Bacteria</taxon>
        <taxon>Bacillati</taxon>
        <taxon>Actinomycetota</taxon>
        <taxon>Actinomycetes</taxon>
        <taxon>Pseudonocardiales</taxon>
        <taxon>Pseudonocardiaceae</taxon>
        <taxon>Amycolatopsis</taxon>
    </lineage>
</organism>
<protein>
    <submittedName>
        <fullName evidence="2">Uncharacterized protein (TIGR02246 family)</fullName>
    </submittedName>
</protein>
<dbReference type="SUPFAM" id="SSF54427">
    <property type="entry name" value="NTF2-like"/>
    <property type="match status" value="1"/>
</dbReference>
<dbReference type="Pfam" id="PF12680">
    <property type="entry name" value="SnoaL_2"/>
    <property type="match status" value="1"/>
</dbReference>
<dbReference type="Proteomes" id="UP000741013">
    <property type="component" value="Unassembled WGS sequence"/>
</dbReference>
<feature type="domain" description="SnoaL-like" evidence="1">
    <location>
        <begin position="10"/>
        <end position="110"/>
    </location>
</feature>